<dbReference type="EMBL" id="WUMV01000003">
    <property type="protein sequence ID" value="MXN65575.1"/>
    <property type="molecule type" value="Genomic_DNA"/>
</dbReference>
<dbReference type="InterPro" id="IPR029044">
    <property type="entry name" value="Nucleotide-diphossugar_trans"/>
</dbReference>
<dbReference type="Gene3D" id="3.90.550.10">
    <property type="entry name" value="Spore Coat Polysaccharide Biosynthesis Protein SpsA, Chain A"/>
    <property type="match status" value="1"/>
</dbReference>
<dbReference type="Proteomes" id="UP000433101">
    <property type="component" value="Unassembled WGS sequence"/>
</dbReference>
<dbReference type="CDD" id="cd02513">
    <property type="entry name" value="CMP-NeuAc_Synthase"/>
    <property type="match status" value="1"/>
</dbReference>
<reference evidence="1 2" key="1">
    <citation type="submission" date="2019-12" db="EMBL/GenBank/DDBJ databases">
        <authorList>
            <person name="Li M."/>
        </authorList>
    </citation>
    <scope>NUCLEOTIDE SEQUENCE [LARGE SCALE GENOMIC DNA]</scope>
    <source>
        <strain evidence="1 2">GBMRC 2046</strain>
    </source>
</reference>
<protein>
    <submittedName>
        <fullName evidence="1">Flagellar modification protein B</fullName>
    </submittedName>
</protein>
<dbReference type="Pfam" id="PF02348">
    <property type="entry name" value="CTP_transf_3"/>
    <property type="match status" value="1"/>
</dbReference>
<dbReference type="RefSeq" id="WP_160775742.1">
    <property type="nucleotide sequence ID" value="NZ_WUMV01000003.1"/>
</dbReference>
<gene>
    <name evidence="1" type="ORF">GR183_11740</name>
</gene>
<dbReference type="AlphaFoldDB" id="A0A7X3LV39"/>
<organism evidence="1 2">
    <name type="scientific">Stappia sediminis</name>
    <dbReference type="NCBI Taxonomy" id="2692190"/>
    <lineage>
        <taxon>Bacteria</taxon>
        <taxon>Pseudomonadati</taxon>
        <taxon>Pseudomonadota</taxon>
        <taxon>Alphaproteobacteria</taxon>
        <taxon>Hyphomicrobiales</taxon>
        <taxon>Stappiaceae</taxon>
        <taxon>Stappia</taxon>
    </lineage>
</organism>
<dbReference type="SUPFAM" id="SSF53448">
    <property type="entry name" value="Nucleotide-diphospho-sugar transferases"/>
    <property type="match status" value="1"/>
</dbReference>
<name>A0A7X3LV39_9HYPH</name>
<keyword evidence="1" id="KW-0966">Cell projection</keyword>
<dbReference type="PANTHER" id="PTHR21485:SF6">
    <property type="entry name" value="N-ACYLNEURAMINATE CYTIDYLYLTRANSFERASE-RELATED"/>
    <property type="match status" value="1"/>
</dbReference>
<comment type="caution">
    <text evidence="1">The sequence shown here is derived from an EMBL/GenBank/DDBJ whole genome shotgun (WGS) entry which is preliminary data.</text>
</comment>
<sequence length="246" mass="27338">MTNDQIICSVCARGGSKGVPGKNLRPLNGRPLLLHTLDQARQTGRFAAIAVSSDDDAILSCAREWGADVVVRRPDEMASDTAAKSPSIRHCVETAEAELGIQFAAMVDLDATSPLREPFDIEAALDMLLSSGCNNVISVTPSRKSPYFNMVELNEDDFGFLSKKLEIPVVRRQDAPKCFDINGSVYAWTREAFFSGPAALSERTRLYIMPEDRSIDIDSETDWLMVEFLMSRKSEIEKKYIQKKIP</sequence>
<keyword evidence="1" id="KW-0969">Cilium</keyword>
<evidence type="ECO:0000313" key="1">
    <source>
        <dbReference type="EMBL" id="MXN65575.1"/>
    </source>
</evidence>
<evidence type="ECO:0000313" key="2">
    <source>
        <dbReference type="Proteomes" id="UP000433101"/>
    </source>
</evidence>
<accession>A0A7X3LV39</accession>
<dbReference type="PANTHER" id="PTHR21485">
    <property type="entry name" value="HAD SUPERFAMILY MEMBERS CMAS AND KDSC"/>
    <property type="match status" value="1"/>
</dbReference>
<dbReference type="GO" id="GO:0008781">
    <property type="term" value="F:N-acylneuraminate cytidylyltransferase activity"/>
    <property type="evidence" value="ECO:0007669"/>
    <property type="project" value="TreeGrafter"/>
</dbReference>
<dbReference type="InterPro" id="IPR050793">
    <property type="entry name" value="CMP-NeuNAc_synthase"/>
</dbReference>
<keyword evidence="2" id="KW-1185">Reference proteome</keyword>
<keyword evidence="1" id="KW-0282">Flagellum</keyword>
<proteinExistence type="predicted"/>
<dbReference type="InterPro" id="IPR003329">
    <property type="entry name" value="Cytidylyl_trans"/>
</dbReference>